<gene>
    <name evidence="8" type="ORF">GUJ93_ZPchr0007g4310</name>
</gene>
<dbReference type="Pfam" id="PF08241">
    <property type="entry name" value="Methyltransf_11"/>
    <property type="match status" value="1"/>
</dbReference>
<dbReference type="PROSITE" id="PS51685">
    <property type="entry name" value="SAM_MT_ERG6_SMT"/>
    <property type="match status" value="1"/>
</dbReference>
<dbReference type="Proteomes" id="UP000729402">
    <property type="component" value="Unassembled WGS sequence"/>
</dbReference>
<reference evidence="8" key="2">
    <citation type="submission" date="2021-02" db="EMBL/GenBank/DDBJ databases">
        <authorList>
            <person name="Kimball J.A."/>
            <person name="Haas M.W."/>
            <person name="Macchietto M."/>
            <person name="Kono T."/>
            <person name="Duquette J."/>
            <person name="Shao M."/>
        </authorList>
    </citation>
    <scope>NUCLEOTIDE SEQUENCE</scope>
    <source>
        <tissue evidence="8">Fresh leaf tissue</tissue>
    </source>
</reference>
<evidence type="ECO:0000313" key="8">
    <source>
        <dbReference type="EMBL" id="KAG8080936.1"/>
    </source>
</evidence>
<dbReference type="Pfam" id="PF08498">
    <property type="entry name" value="Sterol_MT_C"/>
    <property type="match status" value="1"/>
</dbReference>
<feature type="domain" description="SAM-dependent methyltransferase Erg6/SMT-type" evidence="7">
    <location>
        <begin position="5"/>
        <end position="294"/>
    </location>
</feature>
<comment type="caution">
    <text evidence="8">The sequence shown here is derived from an EMBL/GenBank/DDBJ whole genome shotgun (WGS) entry which is preliminary data.</text>
</comment>
<dbReference type="PANTHER" id="PTHR44068">
    <property type="entry name" value="ZGC:194242"/>
    <property type="match status" value="1"/>
</dbReference>
<dbReference type="GO" id="GO:0016126">
    <property type="term" value="P:sterol biosynthetic process"/>
    <property type="evidence" value="ECO:0007669"/>
    <property type="project" value="UniProtKB-UniPathway"/>
</dbReference>
<dbReference type="AlphaFoldDB" id="A0A8J5SSG4"/>
<evidence type="ECO:0000313" key="9">
    <source>
        <dbReference type="Proteomes" id="UP000729402"/>
    </source>
</evidence>
<dbReference type="InterPro" id="IPR050447">
    <property type="entry name" value="Erg6_SMT_methyltransf"/>
</dbReference>
<evidence type="ECO:0000256" key="4">
    <source>
        <dbReference type="ARBA" id="ARBA00022691"/>
    </source>
</evidence>
<evidence type="ECO:0000256" key="1">
    <source>
        <dbReference type="ARBA" id="ARBA00004938"/>
    </source>
</evidence>
<keyword evidence="3 5" id="KW-0808">Transferase</keyword>
<proteinExistence type="inferred from homology"/>
<dbReference type="UniPathway" id="UPA00766"/>
<comment type="pathway">
    <text evidence="1">Steroid biosynthesis; sterol biosynthesis.</text>
</comment>
<dbReference type="InterPro" id="IPR030384">
    <property type="entry name" value="MeTrfase_SMT"/>
</dbReference>
<dbReference type="InterPro" id="IPR013705">
    <property type="entry name" value="Sterol_MeTrfase_C"/>
</dbReference>
<keyword evidence="9" id="KW-1185">Reference proteome</keyword>
<name>A0A8J5SSG4_ZIZPA</name>
<evidence type="ECO:0000256" key="3">
    <source>
        <dbReference type="ARBA" id="ARBA00022679"/>
    </source>
</evidence>
<evidence type="ECO:0000256" key="6">
    <source>
        <dbReference type="RuleBase" id="RU362025"/>
    </source>
</evidence>
<organism evidence="8 9">
    <name type="scientific">Zizania palustris</name>
    <name type="common">Northern wild rice</name>
    <dbReference type="NCBI Taxonomy" id="103762"/>
    <lineage>
        <taxon>Eukaryota</taxon>
        <taxon>Viridiplantae</taxon>
        <taxon>Streptophyta</taxon>
        <taxon>Embryophyta</taxon>
        <taxon>Tracheophyta</taxon>
        <taxon>Spermatophyta</taxon>
        <taxon>Magnoliopsida</taxon>
        <taxon>Liliopsida</taxon>
        <taxon>Poales</taxon>
        <taxon>Poaceae</taxon>
        <taxon>BOP clade</taxon>
        <taxon>Oryzoideae</taxon>
        <taxon>Oryzeae</taxon>
        <taxon>Zizaniinae</taxon>
        <taxon>Zizania</taxon>
    </lineage>
</organism>
<protein>
    <recommendedName>
        <fullName evidence="6">Methyltransferase</fullName>
        <ecNumber evidence="6">2.1.1.-</ecNumber>
    </recommendedName>
</protein>
<dbReference type="EC" id="2.1.1.-" evidence="6"/>
<dbReference type="InterPro" id="IPR013216">
    <property type="entry name" value="Methyltransf_11"/>
</dbReference>
<evidence type="ECO:0000256" key="2">
    <source>
        <dbReference type="ARBA" id="ARBA00022603"/>
    </source>
</evidence>
<evidence type="ECO:0000259" key="7">
    <source>
        <dbReference type="PROSITE" id="PS51685"/>
    </source>
</evidence>
<keyword evidence="4 5" id="KW-0949">S-adenosyl-L-methionine</keyword>
<accession>A0A8J5SSG4</accession>
<dbReference type="GO" id="GO:0003838">
    <property type="term" value="F:sterol 24-C-methyltransferase activity"/>
    <property type="evidence" value="ECO:0007669"/>
    <property type="project" value="TreeGrafter"/>
</dbReference>
<evidence type="ECO:0000256" key="5">
    <source>
        <dbReference type="PROSITE-ProRule" id="PRU01022"/>
    </source>
</evidence>
<sequence length="296" mass="33373">MVNKYYDLVTSFYEYGWGESFHFANRWKGESLHESIRRYEHFLALQLGLKPGMKVLDVGCGIGGPLREIAKFSLTSVTGLNINEYQISRGKELNLLAGVSGTCDFVKADFMKMPFSDNTFDAVYAIEATCHAPDPVGCYKEIYRVLKPGQCFAVYEWCITDHYDPSNATHKKIKDEIELGNSLPNIRSTQQCIQAVKDAGFEVIWDKDLAEAQYSPVPWYLPLDPTRLSLSSFRLTAVGRAITRTMVKVLEYVGLAPQGSERVSNFLEKAAQGLVEGGKKEIFTPMYFFLVRKPLS</sequence>
<keyword evidence="2 5" id="KW-0489">Methyltransferase</keyword>
<dbReference type="EMBL" id="JAAALK010000282">
    <property type="protein sequence ID" value="KAG8080936.1"/>
    <property type="molecule type" value="Genomic_DNA"/>
</dbReference>
<dbReference type="GO" id="GO:0032259">
    <property type="term" value="P:methylation"/>
    <property type="evidence" value="ECO:0007669"/>
    <property type="project" value="UniProtKB-KW"/>
</dbReference>
<reference evidence="8" key="1">
    <citation type="journal article" date="2021" name="bioRxiv">
        <title>Whole Genome Assembly and Annotation of Northern Wild Rice, Zizania palustris L., Supports a Whole Genome Duplication in the Zizania Genus.</title>
        <authorList>
            <person name="Haas M."/>
            <person name="Kono T."/>
            <person name="Macchietto M."/>
            <person name="Millas R."/>
            <person name="McGilp L."/>
            <person name="Shao M."/>
            <person name="Duquette J."/>
            <person name="Hirsch C.N."/>
            <person name="Kimball J."/>
        </authorList>
    </citation>
    <scope>NUCLEOTIDE SEQUENCE</scope>
    <source>
        <tissue evidence="8">Fresh leaf tissue</tissue>
    </source>
</reference>
<dbReference type="OrthoDB" id="4310724at2759"/>
<comment type="similarity">
    <text evidence="5 6">Belongs to the class I-like SAM-binding methyltransferase superfamily. Erg6/SMT family.</text>
</comment>
<dbReference type="PANTHER" id="PTHR44068:SF1">
    <property type="entry name" value="HYPOTHETICAL LOC100005854"/>
    <property type="match status" value="1"/>
</dbReference>
<dbReference type="CDD" id="cd02440">
    <property type="entry name" value="AdoMet_MTases"/>
    <property type="match status" value="1"/>
</dbReference>
<dbReference type="GO" id="GO:0005783">
    <property type="term" value="C:endoplasmic reticulum"/>
    <property type="evidence" value="ECO:0007669"/>
    <property type="project" value="TreeGrafter"/>
</dbReference>